<dbReference type="PANTHER" id="PTHR13710">
    <property type="entry name" value="DNA HELICASE RECQ FAMILY MEMBER"/>
    <property type="match status" value="1"/>
</dbReference>
<evidence type="ECO:0000256" key="6">
    <source>
        <dbReference type="ARBA" id="ARBA00022723"/>
    </source>
</evidence>
<comment type="subcellular location">
    <subcellularLocation>
        <location evidence="4 17">Nucleus</location>
    </subcellularLocation>
</comment>
<dbReference type="EC" id="5.6.2.4" evidence="17"/>
<comment type="catalytic activity">
    <reaction evidence="15 17">
        <text>Couples ATP hydrolysis with the unwinding of duplex DNA by translocating in the 3'-5' direction.</text>
        <dbReference type="EC" id="5.6.2.4"/>
    </reaction>
</comment>
<dbReference type="GO" id="GO:0046872">
    <property type="term" value="F:metal ion binding"/>
    <property type="evidence" value="ECO:0007669"/>
    <property type="project" value="UniProtKB-KW"/>
</dbReference>
<feature type="compositionally biased region" description="Basic residues" evidence="19">
    <location>
        <begin position="624"/>
        <end position="633"/>
    </location>
</feature>
<evidence type="ECO:0000256" key="14">
    <source>
        <dbReference type="ARBA" id="ARBA00023242"/>
    </source>
</evidence>
<dbReference type="Pfam" id="PF00271">
    <property type="entry name" value="Helicase_C"/>
    <property type="match status" value="1"/>
</dbReference>
<evidence type="ECO:0000256" key="11">
    <source>
        <dbReference type="ARBA" id="ARBA00022840"/>
    </source>
</evidence>
<dbReference type="FunFam" id="3.40.50.300:FF:000596">
    <property type="entry name" value="ATP-dependent DNA helicase"/>
    <property type="match status" value="1"/>
</dbReference>
<keyword evidence="18" id="KW-0175">Coiled coil</keyword>
<evidence type="ECO:0000256" key="1">
    <source>
        <dbReference type="ARBA" id="ARBA00001936"/>
    </source>
</evidence>
<keyword evidence="7 17" id="KW-0547">Nucleotide-binding</keyword>
<evidence type="ECO:0000313" key="22">
    <source>
        <dbReference type="EnsemblMetazoa" id="ENSAATROPP011876"/>
    </source>
</evidence>
<dbReference type="SUPFAM" id="SSF52540">
    <property type="entry name" value="P-loop containing nucleoside triphosphate hydrolases"/>
    <property type="match status" value="1"/>
</dbReference>
<dbReference type="AlphaFoldDB" id="A0AAG5DL50"/>
<accession>A0AAG5DL50</accession>
<dbReference type="GO" id="GO:0005634">
    <property type="term" value="C:nucleus"/>
    <property type="evidence" value="ECO:0007669"/>
    <property type="project" value="UniProtKB-SubCell"/>
</dbReference>
<dbReference type="CDD" id="cd18794">
    <property type="entry name" value="SF2_C_RecQ"/>
    <property type="match status" value="1"/>
</dbReference>
<name>A0AAG5DL50_ANOAO</name>
<dbReference type="GO" id="GO:0043138">
    <property type="term" value="F:3'-5' DNA helicase activity"/>
    <property type="evidence" value="ECO:0007669"/>
    <property type="project" value="UniProtKB-EC"/>
</dbReference>
<dbReference type="GO" id="GO:0005524">
    <property type="term" value="F:ATP binding"/>
    <property type="evidence" value="ECO:0007669"/>
    <property type="project" value="UniProtKB-KW"/>
</dbReference>
<sequence>MPDNISYLDTRNTPVQLCVRRMDETFTSFTDEELNTHDVQIAQKLEVIEQKIARLKSQKNQLLQWKETIQNVRQIRRTNQRPEQNWEDENFKWSAKARETLKEVFSLSNFRPQQLKTINALLSGNDVLLLAPTGGGKSLCFQLPALVSEGLTVVISPLVSLMEDQVWSLKKLNIEVRMLCSSTEKAAVNQIHKDISNKQGLTLKLLYVTPERMSKSKRFMTALQKCYNHGHLDRFAIDEVHCCSQWGHDFRPDYKYLGVLKEMFPKAPLLGVTATATTKVITDVQKMLNIPDALLFVAPFNRPNLYYHVLAKPHEKTEQYDLLSNLLLNRFRQKSGIIYTFSVKDAVDISTELKERGLKVAPYHASLEALDRSKIHQLWLKNELQAVVATVAFGMGIDKPDVRFVIHHTLSKSMENYYQESGRAGRDGQRAECILLYHFSDIFRISTMTFSEHTGLQNAYAMVEYCINVKDCRRQIISRYFSEVWGAEDCRAMCDRCVHSENALHPNVDIIELLAQLKRIISMANMQQVKLTGLRVVDAWMHKGPTFLRLSEPPPPFERAVAEQIVAYLIINHYLKESFTYTPYTTLSYLVQGNPAVGNTLLVRVGKLFELPNGQDETENPVATKRKNGSKKRSLPEAPSKATKTASSKTIEKIPKAKRPKSAPSAGEIEKNVTSTSTNETNEAVDEDEDEDVILLSANEEVIEIDGD</sequence>
<dbReference type="PROSITE" id="PS51192">
    <property type="entry name" value="HELICASE_ATP_BIND_1"/>
    <property type="match status" value="1"/>
</dbReference>
<feature type="domain" description="Helicase ATP-binding" evidence="20">
    <location>
        <begin position="118"/>
        <end position="294"/>
    </location>
</feature>
<dbReference type="PANTHER" id="PTHR13710:SF105">
    <property type="entry name" value="ATP-DEPENDENT DNA HELICASE Q1"/>
    <property type="match status" value="1"/>
</dbReference>
<keyword evidence="14 17" id="KW-0539">Nucleus</keyword>
<keyword evidence="8 17" id="KW-0378">Hydrolase</keyword>
<reference evidence="22" key="1">
    <citation type="submission" date="2024-04" db="UniProtKB">
        <authorList>
            <consortium name="EnsemblMetazoa"/>
        </authorList>
    </citation>
    <scope>IDENTIFICATION</scope>
    <source>
        <strain evidence="22">EBRO</strain>
    </source>
</reference>
<evidence type="ECO:0000256" key="2">
    <source>
        <dbReference type="ARBA" id="ARBA00001946"/>
    </source>
</evidence>
<evidence type="ECO:0000256" key="5">
    <source>
        <dbReference type="ARBA" id="ARBA00005446"/>
    </source>
</evidence>
<comment type="similarity">
    <text evidence="5 17">Belongs to the helicase family. RecQ subfamily.</text>
</comment>
<dbReference type="SMART" id="SM00490">
    <property type="entry name" value="HELICc"/>
    <property type="match status" value="1"/>
</dbReference>
<evidence type="ECO:0000256" key="9">
    <source>
        <dbReference type="ARBA" id="ARBA00022806"/>
    </source>
</evidence>
<feature type="coiled-coil region" evidence="18">
    <location>
        <begin position="48"/>
        <end position="75"/>
    </location>
</feature>
<dbReference type="InterPro" id="IPR011545">
    <property type="entry name" value="DEAD/DEAH_box_helicase_dom"/>
</dbReference>
<evidence type="ECO:0000256" key="10">
    <source>
        <dbReference type="ARBA" id="ARBA00022833"/>
    </source>
</evidence>
<dbReference type="Pfam" id="PF00270">
    <property type="entry name" value="DEAD"/>
    <property type="match status" value="1"/>
</dbReference>
<keyword evidence="6" id="KW-0479">Metal-binding</keyword>
<dbReference type="PROSITE" id="PS51194">
    <property type="entry name" value="HELICASE_CTER"/>
    <property type="match status" value="1"/>
</dbReference>
<organism evidence="22 23">
    <name type="scientific">Anopheles atroparvus</name>
    <name type="common">European mosquito</name>
    <dbReference type="NCBI Taxonomy" id="41427"/>
    <lineage>
        <taxon>Eukaryota</taxon>
        <taxon>Metazoa</taxon>
        <taxon>Ecdysozoa</taxon>
        <taxon>Arthropoda</taxon>
        <taxon>Hexapoda</taxon>
        <taxon>Insecta</taxon>
        <taxon>Pterygota</taxon>
        <taxon>Neoptera</taxon>
        <taxon>Endopterygota</taxon>
        <taxon>Diptera</taxon>
        <taxon>Nematocera</taxon>
        <taxon>Culicoidea</taxon>
        <taxon>Culicidae</taxon>
        <taxon>Anophelinae</taxon>
        <taxon>Anopheles</taxon>
    </lineage>
</organism>
<dbReference type="Gene3D" id="1.10.10.10">
    <property type="entry name" value="Winged helix-like DNA-binding domain superfamily/Winged helix DNA-binding domain"/>
    <property type="match status" value="1"/>
</dbReference>
<evidence type="ECO:0000313" key="23">
    <source>
        <dbReference type="Proteomes" id="UP000075880"/>
    </source>
</evidence>
<comment type="catalytic activity">
    <reaction evidence="16">
        <text>ATP + H2O = ADP + phosphate + H(+)</text>
        <dbReference type="Rhea" id="RHEA:13065"/>
        <dbReference type="ChEBI" id="CHEBI:15377"/>
        <dbReference type="ChEBI" id="CHEBI:15378"/>
        <dbReference type="ChEBI" id="CHEBI:30616"/>
        <dbReference type="ChEBI" id="CHEBI:43474"/>
        <dbReference type="ChEBI" id="CHEBI:456216"/>
    </reaction>
    <physiologicalReaction direction="left-to-right" evidence="16">
        <dbReference type="Rhea" id="RHEA:13066"/>
    </physiologicalReaction>
</comment>
<dbReference type="GO" id="GO:0000724">
    <property type="term" value="P:double-strand break repair via homologous recombination"/>
    <property type="evidence" value="ECO:0007669"/>
    <property type="project" value="TreeGrafter"/>
</dbReference>
<evidence type="ECO:0000256" key="15">
    <source>
        <dbReference type="ARBA" id="ARBA00034617"/>
    </source>
</evidence>
<keyword evidence="13" id="KW-0413">Isomerase</keyword>
<evidence type="ECO:0000256" key="12">
    <source>
        <dbReference type="ARBA" id="ARBA00023125"/>
    </source>
</evidence>
<dbReference type="NCBIfam" id="TIGR00614">
    <property type="entry name" value="recQ_fam"/>
    <property type="match status" value="1"/>
</dbReference>
<dbReference type="Proteomes" id="UP000075880">
    <property type="component" value="Unassembled WGS sequence"/>
</dbReference>
<dbReference type="GO" id="GO:0005737">
    <property type="term" value="C:cytoplasm"/>
    <property type="evidence" value="ECO:0007669"/>
    <property type="project" value="TreeGrafter"/>
</dbReference>
<dbReference type="InterPro" id="IPR036388">
    <property type="entry name" value="WH-like_DNA-bd_sf"/>
</dbReference>
<dbReference type="GO" id="GO:0005694">
    <property type="term" value="C:chromosome"/>
    <property type="evidence" value="ECO:0007669"/>
    <property type="project" value="TreeGrafter"/>
</dbReference>
<dbReference type="InterPro" id="IPR001650">
    <property type="entry name" value="Helicase_C-like"/>
</dbReference>
<protein>
    <recommendedName>
        <fullName evidence="17">ATP-dependent DNA helicase</fullName>
        <ecNumber evidence="17">5.6.2.4</ecNumber>
    </recommendedName>
</protein>
<dbReference type="InterPro" id="IPR014001">
    <property type="entry name" value="Helicase_ATP-bd"/>
</dbReference>
<dbReference type="FunFam" id="3.40.50.300:FF:000752">
    <property type="entry name" value="ATP-dependent DNA helicase"/>
    <property type="match status" value="1"/>
</dbReference>
<dbReference type="CDD" id="cd18015">
    <property type="entry name" value="DEXHc_RecQ1"/>
    <property type="match status" value="1"/>
</dbReference>
<evidence type="ECO:0000259" key="21">
    <source>
        <dbReference type="PROSITE" id="PS51194"/>
    </source>
</evidence>
<dbReference type="InterPro" id="IPR004589">
    <property type="entry name" value="DNA_helicase_ATP-dep_RecQ"/>
</dbReference>
<evidence type="ECO:0000259" key="20">
    <source>
        <dbReference type="PROSITE" id="PS51192"/>
    </source>
</evidence>
<dbReference type="InterPro" id="IPR027417">
    <property type="entry name" value="P-loop_NTPase"/>
</dbReference>
<evidence type="ECO:0000256" key="3">
    <source>
        <dbReference type="ARBA" id="ARBA00001947"/>
    </source>
</evidence>
<comment type="cofactor">
    <cofactor evidence="3">
        <name>Zn(2+)</name>
        <dbReference type="ChEBI" id="CHEBI:29105"/>
    </cofactor>
</comment>
<dbReference type="GO" id="GO:0003677">
    <property type="term" value="F:DNA binding"/>
    <property type="evidence" value="ECO:0007669"/>
    <property type="project" value="UniProtKB-KW"/>
</dbReference>
<dbReference type="Pfam" id="PF16124">
    <property type="entry name" value="RecQ_Zn_bind"/>
    <property type="match status" value="1"/>
</dbReference>
<evidence type="ECO:0000256" key="16">
    <source>
        <dbReference type="ARBA" id="ARBA00048778"/>
    </source>
</evidence>
<evidence type="ECO:0000256" key="17">
    <source>
        <dbReference type="RuleBase" id="RU364117"/>
    </source>
</evidence>
<keyword evidence="11 17" id="KW-0067">ATP-binding</keyword>
<keyword evidence="12" id="KW-0238">DNA-binding</keyword>
<comment type="cofactor">
    <cofactor evidence="1">
        <name>Mn(2+)</name>
        <dbReference type="ChEBI" id="CHEBI:29035"/>
    </cofactor>
</comment>
<proteinExistence type="inferred from homology"/>
<dbReference type="EnsemblMetazoa" id="ENSAATROPT013070">
    <property type="protein sequence ID" value="ENSAATROPP011876"/>
    <property type="gene ID" value="ENSAATROPG010639"/>
</dbReference>
<evidence type="ECO:0000256" key="19">
    <source>
        <dbReference type="SAM" id="MobiDB-lite"/>
    </source>
</evidence>
<dbReference type="SMART" id="SM00487">
    <property type="entry name" value="DEXDc"/>
    <property type="match status" value="1"/>
</dbReference>
<evidence type="ECO:0000256" key="8">
    <source>
        <dbReference type="ARBA" id="ARBA00022801"/>
    </source>
</evidence>
<evidence type="ECO:0000256" key="4">
    <source>
        <dbReference type="ARBA" id="ARBA00004123"/>
    </source>
</evidence>
<keyword evidence="9 17" id="KW-0347">Helicase</keyword>
<dbReference type="GO" id="GO:0009378">
    <property type="term" value="F:four-way junction helicase activity"/>
    <property type="evidence" value="ECO:0007669"/>
    <property type="project" value="TreeGrafter"/>
</dbReference>
<evidence type="ECO:0000256" key="13">
    <source>
        <dbReference type="ARBA" id="ARBA00023235"/>
    </source>
</evidence>
<dbReference type="Gene3D" id="3.40.50.300">
    <property type="entry name" value="P-loop containing nucleotide triphosphate hydrolases"/>
    <property type="match status" value="2"/>
</dbReference>
<comment type="cofactor">
    <cofactor evidence="2">
        <name>Mg(2+)</name>
        <dbReference type="ChEBI" id="CHEBI:18420"/>
    </cofactor>
</comment>
<feature type="domain" description="Helicase C-terminal" evidence="21">
    <location>
        <begin position="322"/>
        <end position="470"/>
    </location>
</feature>
<keyword evidence="10" id="KW-0862">Zinc</keyword>
<feature type="compositionally biased region" description="Acidic residues" evidence="19">
    <location>
        <begin position="683"/>
        <end position="693"/>
    </location>
</feature>
<dbReference type="InterPro" id="IPR032284">
    <property type="entry name" value="RecQ_Zn-bd"/>
</dbReference>
<dbReference type="GO" id="GO:0016787">
    <property type="term" value="F:hydrolase activity"/>
    <property type="evidence" value="ECO:0007669"/>
    <property type="project" value="UniProtKB-KW"/>
</dbReference>
<keyword evidence="23" id="KW-1185">Reference proteome</keyword>
<evidence type="ECO:0000256" key="7">
    <source>
        <dbReference type="ARBA" id="ARBA00022741"/>
    </source>
</evidence>
<feature type="region of interest" description="Disordered" evidence="19">
    <location>
        <begin position="613"/>
        <end position="708"/>
    </location>
</feature>
<evidence type="ECO:0000256" key="18">
    <source>
        <dbReference type="SAM" id="Coils"/>
    </source>
</evidence>